<organism evidence="1 2">
    <name type="scientific">Altericroceibacterium spongiae</name>
    <dbReference type="NCBI Taxonomy" id="2320269"/>
    <lineage>
        <taxon>Bacteria</taxon>
        <taxon>Pseudomonadati</taxon>
        <taxon>Pseudomonadota</taxon>
        <taxon>Alphaproteobacteria</taxon>
        <taxon>Sphingomonadales</taxon>
        <taxon>Erythrobacteraceae</taxon>
        <taxon>Altericroceibacterium</taxon>
    </lineage>
</organism>
<dbReference type="EMBL" id="RAPF01000009">
    <property type="protein sequence ID" value="RKF18351.1"/>
    <property type="molecule type" value="Genomic_DNA"/>
</dbReference>
<dbReference type="AlphaFoldDB" id="A0A420ECF1"/>
<evidence type="ECO:0000313" key="2">
    <source>
        <dbReference type="Proteomes" id="UP000284395"/>
    </source>
</evidence>
<evidence type="ECO:0000313" key="1">
    <source>
        <dbReference type="EMBL" id="RKF18351.1"/>
    </source>
</evidence>
<name>A0A420ECF1_9SPHN</name>
<gene>
    <name evidence="1" type="ORF">D6851_14505</name>
</gene>
<dbReference type="Proteomes" id="UP000284395">
    <property type="component" value="Unassembled WGS sequence"/>
</dbReference>
<sequence length="69" mass="7847">MIEENGLRNHYPVSPSICSNRRVLRRSHSGFIDADRNPATGFGFDVVHYQMPYSDIQTRSIEDGFMISG</sequence>
<accession>A0A420ECF1</accession>
<proteinExistence type="predicted"/>
<reference evidence="1 2" key="1">
    <citation type="submission" date="2018-09" db="EMBL/GenBank/DDBJ databases">
        <title>Altererythrobacter spongiae sp. nov., isolated from a marine sponge.</title>
        <authorList>
            <person name="Zhuang L."/>
            <person name="Luo L."/>
        </authorList>
    </citation>
    <scope>NUCLEOTIDE SEQUENCE [LARGE SCALE GENOMIC DNA]</scope>
    <source>
        <strain evidence="1 2">HN-Y73</strain>
    </source>
</reference>
<keyword evidence="2" id="KW-1185">Reference proteome</keyword>
<comment type="caution">
    <text evidence="1">The sequence shown here is derived from an EMBL/GenBank/DDBJ whole genome shotgun (WGS) entry which is preliminary data.</text>
</comment>
<protein>
    <submittedName>
        <fullName evidence="1">Uncharacterized protein</fullName>
    </submittedName>
</protein>